<feature type="domain" description="SMODS and SLOG-associating 2TM effector" evidence="2">
    <location>
        <begin position="1"/>
        <end position="176"/>
    </location>
</feature>
<feature type="transmembrane region" description="Helical" evidence="1">
    <location>
        <begin position="172"/>
        <end position="194"/>
    </location>
</feature>
<dbReference type="InterPro" id="IPR041119">
    <property type="entry name" value="SLATT_6"/>
</dbReference>
<reference evidence="3 5" key="1">
    <citation type="submission" date="2018-06" db="EMBL/GenBank/DDBJ databases">
        <authorList>
            <consortium name="Pathogen Informatics"/>
            <person name="Doyle S."/>
        </authorList>
    </citation>
    <scope>NUCLEOTIDE SEQUENCE [LARGE SCALE GENOMIC DNA]</scope>
    <source>
        <strain evidence="3 5">NCTC10597</strain>
    </source>
</reference>
<feature type="transmembrane region" description="Helical" evidence="1">
    <location>
        <begin position="61"/>
        <end position="78"/>
    </location>
</feature>
<keyword evidence="1" id="KW-0812">Transmembrane</keyword>
<dbReference type="RefSeq" id="WP_109349728.1">
    <property type="nucleotide sequence ID" value="NZ_BJUE01000010.1"/>
</dbReference>
<dbReference type="Pfam" id="PF18169">
    <property type="entry name" value="SLATT_6"/>
    <property type="match status" value="1"/>
</dbReference>
<protein>
    <recommendedName>
        <fullName evidence="2">SMODS and SLOG-associating 2TM effector domain-containing protein</fullName>
    </recommendedName>
</protein>
<dbReference type="AlphaFoldDB" id="A0A8B4QEE9"/>
<dbReference type="OrthoDB" id="8778886at2"/>
<dbReference type="EMBL" id="UGNP01000001">
    <property type="protein sequence ID" value="STX11077.1"/>
    <property type="molecule type" value="Genomic_DNA"/>
</dbReference>
<evidence type="ECO:0000313" key="6">
    <source>
        <dbReference type="Proteomes" id="UP000294641"/>
    </source>
</evidence>
<gene>
    <name evidence="4" type="ORF">DFR61_11832</name>
    <name evidence="3" type="ORF">NCTC10597_02873</name>
</gene>
<feature type="transmembrane region" description="Helical" evidence="1">
    <location>
        <begin position="37"/>
        <end position="55"/>
    </location>
</feature>
<dbReference type="NCBIfam" id="NF033630">
    <property type="entry name" value="SLATT_6"/>
    <property type="match status" value="1"/>
</dbReference>
<evidence type="ECO:0000313" key="5">
    <source>
        <dbReference type="Proteomes" id="UP000254330"/>
    </source>
</evidence>
<comment type="caution">
    <text evidence="3">The sequence shown here is derived from an EMBL/GenBank/DDBJ whole genome shotgun (WGS) entry which is preliminary data.</text>
</comment>
<evidence type="ECO:0000313" key="3">
    <source>
        <dbReference type="EMBL" id="STX11077.1"/>
    </source>
</evidence>
<organism evidence="3 5">
    <name type="scientific">Kurthia zopfii</name>
    <dbReference type="NCBI Taxonomy" id="1650"/>
    <lineage>
        <taxon>Bacteria</taxon>
        <taxon>Bacillati</taxon>
        <taxon>Bacillota</taxon>
        <taxon>Bacilli</taxon>
        <taxon>Bacillales</taxon>
        <taxon>Caryophanaceae</taxon>
        <taxon>Kurthia</taxon>
    </lineage>
</organism>
<sequence length="196" mass="23272">MKKEIFLKSLAEHGYNVMFGAKKHFATYDIVEKVPSGVALITLLIGIWQLYAPFFDYNKEVSLVIILVSVIALQINLYNSNKEDYMKAGIKLTEIHNELKDMYYQTKSSTESEVTNEDQEKLQKLLNDYYAISITKQITFSDWYAHYKFFYQAQHEWIDEQKRFTWKDKFPMFFRIWTAIVIITILVLVIKFCIEN</sequence>
<name>A0A8B4QEE9_9BACL</name>
<keyword evidence="1" id="KW-1133">Transmembrane helix</keyword>
<proteinExistence type="predicted"/>
<evidence type="ECO:0000313" key="4">
    <source>
        <dbReference type="EMBL" id="TDR37906.1"/>
    </source>
</evidence>
<keyword evidence="6" id="KW-1185">Reference proteome</keyword>
<dbReference type="Proteomes" id="UP000294641">
    <property type="component" value="Unassembled WGS sequence"/>
</dbReference>
<dbReference type="EMBL" id="SNZG01000018">
    <property type="protein sequence ID" value="TDR37906.1"/>
    <property type="molecule type" value="Genomic_DNA"/>
</dbReference>
<evidence type="ECO:0000259" key="2">
    <source>
        <dbReference type="Pfam" id="PF18169"/>
    </source>
</evidence>
<reference evidence="4 6" key="2">
    <citation type="submission" date="2019-03" db="EMBL/GenBank/DDBJ databases">
        <title>Genomic Encyclopedia of Type Strains, Phase IV (KMG-IV): sequencing the most valuable type-strain genomes for metagenomic binning, comparative biology and taxonomic classification.</title>
        <authorList>
            <person name="Goeker M."/>
        </authorList>
    </citation>
    <scope>NUCLEOTIDE SEQUENCE [LARGE SCALE GENOMIC DNA]</scope>
    <source>
        <strain evidence="4 6">DSM 20580</strain>
    </source>
</reference>
<dbReference type="Proteomes" id="UP000254330">
    <property type="component" value="Unassembled WGS sequence"/>
</dbReference>
<keyword evidence="1" id="KW-0472">Membrane</keyword>
<evidence type="ECO:0000256" key="1">
    <source>
        <dbReference type="SAM" id="Phobius"/>
    </source>
</evidence>
<accession>A0A8B4QEE9</accession>